<sequence length="59" mass="6586">MMSWLIIDSSLQDSVQGAAASSPLIFCALQLHHVMALEANGCRYHVTKTTFFVRLQLSF</sequence>
<proteinExistence type="predicted"/>
<organism evidence="1 2">
    <name type="scientific">Daphnia magna</name>
    <dbReference type="NCBI Taxonomy" id="35525"/>
    <lineage>
        <taxon>Eukaryota</taxon>
        <taxon>Metazoa</taxon>
        <taxon>Ecdysozoa</taxon>
        <taxon>Arthropoda</taxon>
        <taxon>Crustacea</taxon>
        <taxon>Branchiopoda</taxon>
        <taxon>Diplostraca</taxon>
        <taxon>Cladocera</taxon>
        <taxon>Anomopoda</taxon>
        <taxon>Daphniidae</taxon>
        <taxon>Daphnia</taxon>
    </lineage>
</organism>
<name>A0ABQ9ZQL9_9CRUS</name>
<dbReference type="EMBL" id="JAOYFB010000004">
    <property type="protein sequence ID" value="KAK4014905.1"/>
    <property type="molecule type" value="Genomic_DNA"/>
</dbReference>
<evidence type="ECO:0000313" key="1">
    <source>
        <dbReference type="EMBL" id="KAK4014905.1"/>
    </source>
</evidence>
<keyword evidence="2" id="KW-1185">Reference proteome</keyword>
<protein>
    <submittedName>
        <fullName evidence="1">Uncharacterized protein</fullName>
    </submittedName>
</protein>
<dbReference type="Proteomes" id="UP001234178">
    <property type="component" value="Unassembled WGS sequence"/>
</dbReference>
<comment type="caution">
    <text evidence="1">The sequence shown here is derived from an EMBL/GenBank/DDBJ whole genome shotgun (WGS) entry which is preliminary data.</text>
</comment>
<accession>A0ABQ9ZQL9</accession>
<reference evidence="1 2" key="1">
    <citation type="journal article" date="2023" name="Nucleic Acids Res.">
        <title>The hologenome of Daphnia magna reveals possible DNA methylation and microbiome-mediated evolution of the host genome.</title>
        <authorList>
            <person name="Chaturvedi A."/>
            <person name="Li X."/>
            <person name="Dhandapani V."/>
            <person name="Marshall H."/>
            <person name="Kissane S."/>
            <person name="Cuenca-Cambronero M."/>
            <person name="Asole G."/>
            <person name="Calvet F."/>
            <person name="Ruiz-Romero M."/>
            <person name="Marangio P."/>
            <person name="Guigo R."/>
            <person name="Rago D."/>
            <person name="Mirbahai L."/>
            <person name="Eastwood N."/>
            <person name="Colbourne J.K."/>
            <person name="Zhou J."/>
            <person name="Mallon E."/>
            <person name="Orsini L."/>
        </authorList>
    </citation>
    <scope>NUCLEOTIDE SEQUENCE [LARGE SCALE GENOMIC DNA]</scope>
    <source>
        <strain evidence="1">LRV0_1</strain>
    </source>
</reference>
<gene>
    <name evidence="1" type="ORF">OUZ56_027419</name>
</gene>
<evidence type="ECO:0000313" key="2">
    <source>
        <dbReference type="Proteomes" id="UP001234178"/>
    </source>
</evidence>